<dbReference type="GO" id="GO:0097038">
    <property type="term" value="C:perinuclear endoplasmic reticulum"/>
    <property type="evidence" value="ECO:0007669"/>
    <property type="project" value="TreeGrafter"/>
</dbReference>
<reference evidence="9" key="1">
    <citation type="submission" date="2025-08" db="UniProtKB">
        <authorList>
            <consortium name="RefSeq"/>
        </authorList>
    </citation>
    <scope>IDENTIFICATION</scope>
    <source>
        <tissue evidence="9">Whole body</tissue>
    </source>
</reference>
<keyword evidence="2" id="KW-0813">Transport</keyword>
<dbReference type="CDD" id="cd13287">
    <property type="entry name" value="PH_ORP3_ORP6_ORP7"/>
    <property type="match status" value="1"/>
</dbReference>
<evidence type="ECO:0000256" key="5">
    <source>
        <dbReference type="SAM" id="Coils"/>
    </source>
</evidence>
<keyword evidence="5" id="KW-0175">Coiled coil</keyword>
<dbReference type="PROSITE" id="PS50003">
    <property type="entry name" value="PH_DOMAIN"/>
    <property type="match status" value="1"/>
</dbReference>
<dbReference type="PANTHER" id="PTHR10972:SF203">
    <property type="entry name" value="OXYSTEROL-BINDING PROTEIN HOMOLOG 3"/>
    <property type="match status" value="1"/>
</dbReference>
<dbReference type="PANTHER" id="PTHR10972">
    <property type="entry name" value="OXYSTEROL-BINDING PROTEIN-RELATED"/>
    <property type="match status" value="1"/>
</dbReference>
<dbReference type="GeneID" id="112693989"/>
<organism evidence="8 9">
    <name type="scientific">Sipha flava</name>
    <name type="common">yellow sugarcane aphid</name>
    <dbReference type="NCBI Taxonomy" id="143950"/>
    <lineage>
        <taxon>Eukaryota</taxon>
        <taxon>Metazoa</taxon>
        <taxon>Ecdysozoa</taxon>
        <taxon>Arthropoda</taxon>
        <taxon>Hexapoda</taxon>
        <taxon>Insecta</taxon>
        <taxon>Pterygota</taxon>
        <taxon>Neoptera</taxon>
        <taxon>Paraneoptera</taxon>
        <taxon>Hemiptera</taxon>
        <taxon>Sternorrhyncha</taxon>
        <taxon>Aphidomorpha</taxon>
        <taxon>Aphidoidea</taxon>
        <taxon>Aphididae</taxon>
        <taxon>Sipha</taxon>
    </lineage>
</organism>
<dbReference type="GO" id="GO:0005829">
    <property type="term" value="C:cytosol"/>
    <property type="evidence" value="ECO:0007669"/>
    <property type="project" value="TreeGrafter"/>
</dbReference>
<dbReference type="InterPro" id="IPR001849">
    <property type="entry name" value="PH_domain"/>
</dbReference>
<proteinExistence type="inferred from homology"/>
<dbReference type="GO" id="GO:0005886">
    <property type="term" value="C:plasma membrane"/>
    <property type="evidence" value="ECO:0007669"/>
    <property type="project" value="TreeGrafter"/>
</dbReference>
<dbReference type="GO" id="GO:0006869">
    <property type="term" value="P:lipid transport"/>
    <property type="evidence" value="ECO:0007669"/>
    <property type="project" value="UniProtKB-KW"/>
</dbReference>
<feature type="domain" description="PH" evidence="7">
    <location>
        <begin position="94"/>
        <end position="189"/>
    </location>
</feature>
<evidence type="ECO:0000256" key="3">
    <source>
        <dbReference type="ARBA" id="ARBA00023055"/>
    </source>
</evidence>
<keyword evidence="8" id="KW-1185">Reference proteome</keyword>
<dbReference type="FunFam" id="2.30.29.30:FF:000011">
    <property type="entry name" value="Oxysterol-binding protein"/>
    <property type="match status" value="1"/>
</dbReference>
<sequence length="519" mass="57990">MASGPNSIAVPPCSDMDKRKSPQLSFKRRTVVANSDSDASVDSNTPSVESKEDGFVYQKRKLERELGSKKVIRRGTEWEIVEGLKDGQRYDKKPELFRGYLHKKRKWPLKGWHKRYFVLDKGILKYGKNPLDMSRGKIHGQVDIGLSVISTKYQRKRLDIDAEEFIYHLKAKTFEAFTEWVKEIKQHRLYRQHVLTFGQTKQTQSPLQKKTSLMSPVESIKNCTLNSRLNGWCSQLDPATSELKQVEQNLKSLNRILDQLESVDNDVGAMDGIPVTKKSTRFRLRKKKSGGGSWGGTIAGWGIDMNQSTSQSTNKTFVDVTDSSSFPTGITTQNLSNSNPSLTVNPSASDLQLYTDFVILAKDIQNSFKFIMETINEERNHILVGESNDDKLSNYRVALNKAIQQNSELRAKLNNIHVTSDTSNFPDPVLSSSLSYSSGVSGSEVFFDAEEYQGGKINETVTNELVSGEVVAQTSDTSSEGGSLSSEDGSISSENSDGATSEYNNPQERTSQIGRLPDY</sequence>
<feature type="compositionally biased region" description="Polar residues" evidence="6">
    <location>
        <begin position="499"/>
        <end position="513"/>
    </location>
</feature>
<dbReference type="SMART" id="SM00233">
    <property type="entry name" value="PH"/>
    <property type="match status" value="1"/>
</dbReference>
<evidence type="ECO:0000256" key="6">
    <source>
        <dbReference type="SAM" id="MobiDB-lite"/>
    </source>
</evidence>
<dbReference type="SUPFAM" id="SSF50729">
    <property type="entry name" value="PH domain-like"/>
    <property type="match status" value="1"/>
</dbReference>
<name>A0A8B8GS38_9HEMI</name>
<evidence type="ECO:0000256" key="2">
    <source>
        <dbReference type="ARBA" id="ARBA00022448"/>
    </source>
</evidence>
<accession>A0A8B8GS38</accession>
<dbReference type="InterPro" id="IPR011993">
    <property type="entry name" value="PH-like_dom_sf"/>
</dbReference>
<dbReference type="OrthoDB" id="1854502at2759"/>
<keyword evidence="4" id="KW-0446">Lipid-binding</keyword>
<feature type="coiled-coil region" evidence="5">
    <location>
        <begin position="236"/>
        <end position="263"/>
    </location>
</feature>
<feature type="region of interest" description="Disordered" evidence="6">
    <location>
        <begin position="472"/>
        <end position="519"/>
    </location>
</feature>
<dbReference type="Gene3D" id="2.30.29.30">
    <property type="entry name" value="Pleckstrin-homology domain (PH domain)/Phosphotyrosine-binding domain (PTB)"/>
    <property type="match status" value="1"/>
</dbReference>
<feature type="compositionally biased region" description="Low complexity" evidence="6">
    <location>
        <begin position="31"/>
        <end position="44"/>
    </location>
</feature>
<protein>
    <submittedName>
        <fullName evidence="9">Oxysterol-binding protein-related protein 6-like isoform X1</fullName>
    </submittedName>
</protein>
<comment type="similarity">
    <text evidence="1">Belongs to the OSBP family.</text>
</comment>
<dbReference type="InterPro" id="IPR041680">
    <property type="entry name" value="PH_8"/>
</dbReference>
<dbReference type="AlphaFoldDB" id="A0A8B8GS38"/>
<evidence type="ECO:0000313" key="9">
    <source>
        <dbReference type="RefSeq" id="XP_025425067.1"/>
    </source>
</evidence>
<evidence type="ECO:0000256" key="1">
    <source>
        <dbReference type="ARBA" id="ARBA00008842"/>
    </source>
</evidence>
<evidence type="ECO:0000256" key="4">
    <source>
        <dbReference type="ARBA" id="ARBA00023121"/>
    </source>
</evidence>
<dbReference type="Pfam" id="PF15409">
    <property type="entry name" value="PH_8"/>
    <property type="match status" value="1"/>
</dbReference>
<evidence type="ECO:0000259" key="7">
    <source>
        <dbReference type="PROSITE" id="PS50003"/>
    </source>
</evidence>
<dbReference type="Proteomes" id="UP000694846">
    <property type="component" value="Unplaced"/>
</dbReference>
<dbReference type="InterPro" id="IPR000648">
    <property type="entry name" value="Oxysterol-bd"/>
</dbReference>
<dbReference type="RefSeq" id="XP_025425067.1">
    <property type="nucleotide sequence ID" value="XM_025569282.1"/>
</dbReference>
<keyword evidence="3" id="KW-0445">Lipid transport</keyword>
<evidence type="ECO:0000313" key="8">
    <source>
        <dbReference type="Proteomes" id="UP000694846"/>
    </source>
</evidence>
<gene>
    <name evidence="9" type="primary">LOC112693989</name>
</gene>
<dbReference type="GO" id="GO:0015485">
    <property type="term" value="F:cholesterol binding"/>
    <property type="evidence" value="ECO:0007669"/>
    <property type="project" value="TreeGrafter"/>
</dbReference>
<feature type="region of interest" description="Disordered" evidence="6">
    <location>
        <begin position="1"/>
        <end position="52"/>
    </location>
</feature>
<feature type="compositionally biased region" description="Low complexity" evidence="6">
    <location>
        <begin position="475"/>
        <end position="498"/>
    </location>
</feature>